<protein>
    <submittedName>
        <fullName evidence="1">Flagellar FlbD family protein</fullName>
    </submittedName>
</protein>
<sequence>MITVTRLNGRKMSINALFIETVEATPDTIISLTTGNKFIVLETVEDVVSLIRQYLSQIGLVGASALRHKEEEAEE</sequence>
<comment type="caution">
    <text evidence="1">The sequence shown here is derived from an EMBL/GenBank/DDBJ whole genome shotgun (WGS) entry which is preliminary data.</text>
</comment>
<keyword evidence="1" id="KW-0969">Cilium</keyword>
<proteinExistence type="predicted"/>
<reference evidence="2" key="1">
    <citation type="journal article" date="2019" name="Int. J. Syst. Evol. Microbiol.">
        <title>The Global Catalogue of Microorganisms (GCM) 10K type strain sequencing project: providing services to taxonomists for standard genome sequencing and annotation.</title>
        <authorList>
            <consortium name="The Broad Institute Genomics Platform"/>
            <consortium name="The Broad Institute Genome Sequencing Center for Infectious Disease"/>
            <person name="Wu L."/>
            <person name="Ma J."/>
        </authorList>
    </citation>
    <scope>NUCLEOTIDE SEQUENCE [LARGE SCALE GENOMIC DNA]</scope>
    <source>
        <strain evidence="2">KCTC 33676</strain>
    </source>
</reference>
<dbReference type="InterPro" id="IPR009384">
    <property type="entry name" value="SwrD-like"/>
</dbReference>
<dbReference type="PANTHER" id="PTHR39185">
    <property type="entry name" value="SWARMING MOTILITY PROTEIN SWRD"/>
    <property type="match status" value="1"/>
</dbReference>
<organism evidence="1 2">
    <name type="scientific">Marinicrinis sediminis</name>
    <dbReference type="NCBI Taxonomy" id="1652465"/>
    <lineage>
        <taxon>Bacteria</taxon>
        <taxon>Bacillati</taxon>
        <taxon>Bacillota</taxon>
        <taxon>Bacilli</taxon>
        <taxon>Bacillales</taxon>
        <taxon>Paenibacillaceae</taxon>
    </lineage>
</organism>
<dbReference type="Pfam" id="PF06289">
    <property type="entry name" value="FlbD"/>
    <property type="match status" value="1"/>
</dbReference>
<name>A0ABW5R584_9BACL</name>
<dbReference type="PANTHER" id="PTHR39185:SF1">
    <property type="entry name" value="SWARMING MOTILITY PROTEIN SWRD"/>
    <property type="match status" value="1"/>
</dbReference>
<evidence type="ECO:0000313" key="2">
    <source>
        <dbReference type="Proteomes" id="UP001597497"/>
    </source>
</evidence>
<accession>A0ABW5R584</accession>
<evidence type="ECO:0000313" key="1">
    <source>
        <dbReference type="EMBL" id="MFD2670096.1"/>
    </source>
</evidence>
<keyword evidence="1" id="KW-0966">Cell projection</keyword>
<dbReference type="Proteomes" id="UP001597497">
    <property type="component" value="Unassembled WGS sequence"/>
</dbReference>
<keyword evidence="1" id="KW-0282">Flagellum</keyword>
<dbReference type="RefSeq" id="WP_379927439.1">
    <property type="nucleotide sequence ID" value="NZ_JBHUMM010000001.1"/>
</dbReference>
<gene>
    <name evidence="1" type="ORF">ACFSUC_00565</name>
</gene>
<keyword evidence="2" id="KW-1185">Reference proteome</keyword>
<dbReference type="EMBL" id="JBHUMM010000001">
    <property type="protein sequence ID" value="MFD2670096.1"/>
    <property type="molecule type" value="Genomic_DNA"/>
</dbReference>